<evidence type="ECO:0000313" key="4">
    <source>
        <dbReference type="Proteomes" id="UP000078476"/>
    </source>
</evidence>
<evidence type="ECO:0000259" key="2">
    <source>
        <dbReference type="Pfam" id="PF13660"/>
    </source>
</evidence>
<proteinExistence type="predicted"/>
<dbReference type="Pfam" id="PF13660">
    <property type="entry name" value="DUF4147"/>
    <property type="match status" value="1"/>
</dbReference>
<feature type="domain" description="MOFRL" evidence="1">
    <location>
        <begin position="328"/>
        <end position="434"/>
    </location>
</feature>
<dbReference type="GO" id="GO:0005737">
    <property type="term" value="C:cytoplasm"/>
    <property type="evidence" value="ECO:0007669"/>
    <property type="project" value="TreeGrafter"/>
</dbReference>
<dbReference type="InterPro" id="IPR038614">
    <property type="entry name" value="GK_N_sf"/>
</dbReference>
<sequence length="445" mass="46849">MAQQLAILREQCLAFFRAGVASADPQTAVKRCLSNSDNHYFHRNNDAKIHIIAFGKAACAMAKAARQAIATDKLLEPGIIVTTYDNVTPVDGFEVIGAGHPLPDQNGLLAAEKVAEKCLNAKQNQLVLALISGGGSALLPYPVEGISLADKIAATELLLACGANINQINCVRKHLSKIKGGGLARLAAPADLQALILSDVLDNDLSAIASGPTVADTSTFSDAIEVFKSKKVWDKAPFTVKNYLEAGAAGLHQETLKPGEPIFKQTTQTLIGSNSISVDAVFTAAQQQNFVTTIYNKQLEGEARAVAEQWLLDCKGQMVEGLTQASAQIAGGETTVTVTGNGKGGRNQEMALAFALAAEKHALPCEWTFLSAGTDGRDGPTDEAGGIVNRQTLNKIRDAGIDPETALLNNDSYTALHAANALVTIGATGTNVADLQILLLHPFTE</sequence>
<dbReference type="AlphaFoldDB" id="A0A177N9J9"/>
<dbReference type="RefSeq" id="WP_066983519.1">
    <property type="nucleotide sequence ID" value="NZ_LUUI01000113.1"/>
</dbReference>
<dbReference type="Proteomes" id="UP000078476">
    <property type="component" value="Unassembled WGS sequence"/>
</dbReference>
<reference evidence="3 4" key="1">
    <citation type="submission" date="2016-03" db="EMBL/GenBank/DDBJ databases">
        <authorList>
            <person name="Ploux O."/>
        </authorList>
    </citation>
    <scope>NUCLEOTIDE SEQUENCE [LARGE SCALE GENOMIC DNA]</scope>
    <source>
        <strain evidence="3 4">R-45370</strain>
    </source>
</reference>
<name>A0A177N9J9_9GAMM</name>
<dbReference type="STRING" id="980561.A1359_11375"/>
<comment type="caution">
    <text evidence="3">The sequence shown here is derived from an EMBL/GenBank/DDBJ whole genome shotgun (WGS) entry which is preliminary data.</text>
</comment>
<evidence type="ECO:0000259" key="1">
    <source>
        <dbReference type="Pfam" id="PF05161"/>
    </source>
</evidence>
<dbReference type="GO" id="GO:0008887">
    <property type="term" value="F:glycerate kinase activity"/>
    <property type="evidence" value="ECO:0007669"/>
    <property type="project" value="InterPro"/>
</dbReference>
<dbReference type="EMBL" id="LUUI01000113">
    <property type="protein sequence ID" value="OAI14163.1"/>
    <property type="molecule type" value="Genomic_DNA"/>
</dbReference>
<keyword evidence="3" id="KW-0808">Transferase</keyword>
<dbReference type="InterPro" id="IPR037035">
    <property type="entry name" value="GK-like_C_sf"/>
</dbReference>
<dbReference type="PANTHER" id="PTHR12227:SF0">
    <property type="entry name" value="GLYCERATE KINASE"/>
    <property type="match status" value="1"/>
</dbReference>
<dbReference type="Gene3D" id="3.40.1480.10">
    <property type="entry name" value="MOFRL domain"/>
    <property type="match status" value="1"/>
</dbReference>
<feature type="domain" description="MOFRL-associated" evidence="2">
    <location>
        <begin position="13"/>
        <end position="245"/>
    </location>
</feature>
<evidence type="ECO:0000313" key="3">
    <source>
        <dbReference type="EMBL" id="OAI14163.1"/>
    </source>
</evidence>
<dbReference type="OrthoDB" id="9766552at2"/>
<keyword evidence="3" id="KW-0418">Kinase</keyword>
<organism evidence="3 4">
    <name type="scientific">Methylomonas lenta</name>
    <dbReference type="NCBI Taxonomy" id="980561"/>
    <lineage>
        <taxon>Bacteria</taxon>
        <taxon>Pseudomonadati</taxon>
        <taxon>Pseudomonadota</taxon>
        <taxon>Gammaproteobacteria</taxon>
        <taxon>Methylococcales</taxon>
        <taxon>Methylococcaceae</taxon>
        <taxon>Methylomonas</taxon>
    </lineage>
</organism>
<accession>A0A177N9J9</accession>
<protein>
    <submittedName>
        <fullName evidence="3">Glycerate kinase</fullName>
    </submittedName>
</protein>
<dbReference type="InterPro" id="IPR039760">
    <property type="entry name" value="MOFRL_protein"/>
</dbReference>
<dbReference type="Gene3D" id="3.40.50.10180">
    <property type="entry name" value="Glycerate kinase, MOFRL-like N-terminal domain"/>
    <property type="match status" value="1"/>
</dbReference>
<dbReference type="SUPFAM" id="SSF82544">
    <property type="entry name" value="GckA/TtuD-like"/>
    <property type="match status" value="1"/>
</dbReference>
<dbReference type="Pfam" id="PF05161">
    <property type="entry name" value="MOFRL"/>
    <property type="match status" value="1"/>
</dbReference>
<dbReference type="InterPro" id="IPR025286">
    <property type="entry name" value="MOFRL_assoc_dom"/>
</dbReference>
<gene>
    <name evidence="3" type="ORF">A1359_11375</name>
</gene>
<dbReference type="PANTHER" id="PTHR12227">
    <property type="entry name" value="GLYCERATE KINASE"/>
    <property type="match status" value="1"/>
</dbReference>
<dbReference type="InterPro" id="IPR007835">
    <property type="entry name" value="MOFRL"/>
</dbReference>
<keyword evidence="4" id="KW-1185">Reference proteome</keyword>